<evidence type="ECO:0000313" key="2">
    <source>
        <dbReference type="EMBL" id="HEB48866.1"/>
    </source>
</evidence>
<dbReference type="InterPro" id="IPR007309">
    <property type="entry name" value="TFIIIC_Bblock-bd"/>
</dbReference>
<organism evidence="2">
    <name type="scientific">Thermofilum pendens</name>
    <dbReference type="NCBI Taxonomy" id="2269"/>
    <lineage>
        <taxon>Archaea</taxon>
        <taxon>Thermoproteota</taxon>
        <taxon>Thermoprotei</taxon>
        <taxon>Thermofilales</taxon>
        <taxon>Thermofilaceae</taxon>
        <taxon>Thermofilum</taxon>
    </lineage>
</organism>
<dbReference type="Pfam" id="PF04182">
    <property type="entry name" value="B-block_TFIIIC"/>
    <property type="match status" value="1"/>
</dbReference>
<gene>
    <name evidence="2" type="ORF">ENP77_03630</name>
</gene>
<dbReference type="AlphaFoldDB" id="A0A7C1P1I3"/>
<dbReference type="InterPro" id="IPR036390">
    <property type="entry name" value="WH_DNA-bd_sf"/>
</dbReference>
<dbReference type="Gene3D" id="1.10.10.10">
    <property type="entry name" value="Winged helix-like DNA-binding domain superfamily/Winged helix DNA-binding domain"/>
    <property type="match status" value="1"/>
</dbReference>
<dbReference type="SUPFAM" id="SSF46785">
    <property type="entry name" value="Winged helix' DNA-binding domain"/>
    <property type="match status" value="1"/>
</dbReference>
<name>A0A7C1P1I3_THEPE</name>
<dbReference type="EMBL" id="DSKP01000126">
    <property type="protein sequence ID" value="HEB48866.1"/>
    <property type="molecule type" value="Genomic_DNA"/>
</dbReference>
<dbReference type="InterPro" id="IPR036388">
    <property type="entry name" value="WH-like_DNA-bd_sf"/>
</dbReference>
<reference evidence="2" key="1">
    <citation type="journal article" date="2020" name="mSystems">
        <title>Genome- and Community-Level Interaction Insights into Carbon Utilization and Element Cycling Functions of Hydrothermarchaeota in Hydrothermal Sediment.</title>
        <authorList>
            <person name="Zhou Z."/>
            <person name="Liu Y."/>
            <person name="Xu W."/>
            <person name="Pan J."/>
            <person name="Luo Z.H."/>
            <person name="Li M."/>
        </authorList>
    </citation>
    <scope>NUCLEOTIDE SEQUENCE [LARGE SCALE GENOMIC DNA]</scope>
    <source>
        <strain evidence="2">SpSt-25</strain>
    </source>
</reference>
<sequence length="150" mass="17395">MPSRQRAFAAEEDVERLEEHSVKYEIMEKKLYEAIREAGDTGIMQRDLWKKLGIDSRVGMRILRQLEKQGLVVREEVVHKGRKSYVVRAVERAEDRVEVPHFLEEVPCFLCPSLRRCVYGEIDISGCTKIRRWLDGTSESSPEGFHSSQS</sequence>
<protein>
    <recommendedName>
        <fullName evidence="1">B-block binding subunit of TFIIIC domain-containing protein</fullName>
    </recommendedName>
</protein>
<proteinExistence type="predicted"/>
<accession>A0A7C1P1I3</accession>
<evidence type="ECO:0000259" key="1">
    <source>
        <dbReference type="Pfam" id="PF04182"/>
    </source>
</evidence>
<feature type="domain" description="B-block binding subunit of TFIIIC" evidence="1">
    <location>
        <begin position="28"/>
        <end position="84"/>
    </location>
</feature>
<comment type="caution">
    <text evidence="2">The sequence shown here is derived from an EMBL/GenBank/DDBJ whole genome shotgun (WGS) entry which is preliminary data.</text>
</comment>